<organism evidence="3 4">
    <name type="scientific">Caldiarchaeum subterraneum</name>
    <dbReference type="NCBI Taxonomy" id="311458"/>
    <lineage>
        <taxon>Archaea</taxon>
        <taxon>Nitrososphaerota</taxon>
        <taxon>Candidatus Caldarchaeales</taxon>
        <taxon>Candidatus Caldarchaeaceae</taxon>
        <taxon>Candidatus Caldarchaeum</taxon>
    </lineage>
</organism>
<evidence type="ECO:0000313" key="4">
    <source>
        <dbReference type="Proteomes" id="UP000608579"/>
    </source>
</evidence>
<protein>
    <recommendedName>
        <fullName evidence="5">Glycosyl transferase family 28 C-terminal domain-containing protein</fullName>
    </recommendedName>
</protein>
<accession>A0A832ZVR3</accession>
<evidence type="ECO:0000313" key="3">
    <source>
        <dbReference type="EMBL" id="HIQ29563.1"/>
    </source>
</evidence>
<proteinExistence type="inferred from homology"/>
<dbReference type="AlphaFoldDB" id="A0A832ZVR3"/>
<comment type="similarity">
    <text evidence="1">Belongs to the glycosyltransferase 28 family.</text>
</comment>
<dbReference type="EMBL" id="DQVM01000064">
    <property type="protein sequence ID" value="HIQ29563.1"/>
    <property type="molecule type" value="Genomic_DNA"/>
</dbReference>
<comment type="caution">
    <text evidence="3">The sequence shown here is derived from an EMBL/GenBank/DDBJ whole genome shotgun (WGS) entry which is preliminary data.</text>
</comment>
<feature type="coiled-coil region" evidence="2">
    <location>
        <begin position="331"/>
        <end position="365"/>
    </location>
</feature>
<keyword evidence="2" id="KW-0175">Coiled coil</keyword>
<dbReference type="PANTHER" id="PTHR21015:SF22">
    <property type="entry name" value="GLYCOSYLTRANSFERASE"/>
    <property type="match status" value="1"/>
</dbReference>
<evidence type="ECO:0008006" key="5">
    <source>
        <dbReference type="Google" id="ProtNLM"/>
    </source>
</evidence>
<name>A0A832ZVR3_CALS0</name>
<dbReference type="PANTHER" id="PTHR21015">
    <property type="entry name" value="UDP-N-ACETYLGLUCOSAMINE--N-ACETYLMURAMYL-(PENTAPEPTIDE) PYROPHOSPHORYL-UNDECAPRENOL N-ACETYLGLUCOSAMINE TRANSFERASE 1"/>
    <property type="match status" value="1"/>
</dbReference>
<dbReference type="SUPFAM" id="SSF53756">
    <property type="entry name" value="UDP-Glycosyltransferase/glycogen phosphorylase"/>
    <property type="match status" value="1"/>
</dbReference>
<dbReference type="Gene3D" id="3.40.50.2000">
    <property type="entry name" value="Glycogen Phosphorylase B"/>
    <property type="match status" value="1"/>
</dbReference>
<reference evidence="3" key="1">
    <citation type="journal article" date="2020" name="ISME J.">
        <title>Gammaproteobacteria mediating utilization of methyl-, sulfur- and petroleum organic compounds in deep ocean hydrothermal plumes.</title>
        <authorList>
            <person name="Zhou Z."/>
            <person name="Liu Y."/>
            <person name="Pan J."/>
            <person name="Cron B.R."/>
            <person name="Toner B.M."/>
            <person name="Anantharaman K."/>
            <person name="Breier J.A."/>
            <person name="Dick G.J."/>
            <person name="Li M."/>
        </authorList>
    </citation>
    <scope>NUCLEOTIDE SEQUENCE</scope>
    <source>
        <strain evidence="3">SZUA-1515</strain>
    </source>
</reference>
<dbReference type="Proteomes" id="UP000608579">
    <property type="component" value="Unassembled WGS sequence"/>
</dbReference>
<sequence>MRIHVGVCGIGFGHSSRSLHVVKKLLEHGYEVSVSTYGEAVNFFLRHGIPVNRVTSVKYGVAENGSVSVKRTLAENILLPLTLASQVLEEYNLIGEETDLVISDTRASTLLAAKMKRKPVILILNQFNISLETEKHKKIARILEPLVQAPAKVWEVADALAIPDLPPPYTISLRTLNLPEKLKDKTFYVGPLSPKPPAVDREEVRERLGIEEDELVLLAHISGPRKEREELIKKLTELAKKLDKGRRFIVTSGNPDGREIKREGNIIIFDWYENIHELFSACDLVISRAGLSVIHTCILHGRRMLLIPIPQHGEQVGNAYRVQQLGLGKTLEESKLSEETFREAINELENEAEEFGKNILEVKRLAESLEGVDKVLEILHKLLKAI</sequence>
<dbReference type="GO" id="GO:0016757">
    <property type="term" value="F:glycosyltransferase activity"/>
    <property type="evidence" value="ECO:0007669"/>
    <property type="project" value="TreeGrafter"/>
</dbReference>
<dbReference type="Pfam" id="PF13528">
    <property type="entry name" value="Glyco_trans_1_3"/>
    <property type="match status" value="1"/>
</dbReference>
<gene>
    <name evidence="3" type="ORF">EYH45_03265</name>
</gene>
<evidence type="ECO:0000256" key="2">
    <source>
        <dbReference type="SAM" id="Coils"/>
    </source>
</evidence>
<evidence type="ECO:0000256" key="1">
    <source>
        <dbReference type="ARBA" id="ARBA00006962"/>
    </source>
</evidence>